<dbReference type="RefSeq" id="WP_108106398.1">
    <property type="nucleotide sequence ID" value="NZ_QASN01000011.1"/>
</dbReference>
<comment type="caution">
    <text evidence="1">The sequence shown here is derived from an EMBL/GenBank/DDBJ whole genome shotgun (WGS) entry which is preliminary data.</text>
</comment>
<dbReference type="InterPro" id="IPR027417">
    <property type="entry name" value="P-loop_NTPase"/>
</dbReference>
<evidence type="ECO:0008006" key="3">
    <source>
        <dbReference type="Google" id="ProtNLM"/>
    </source>
</evidence>
<dbReference type="OrthoDB" id="9799092at2"/>
<dbReference type="Proteomes" id="UP000244064">
    <property type="component" value="Unassembled WGS sequence"/>
</dbReference>
<protein>
    <recommendedName>
        <fullName evidence="3">AAA family ATPase</fullName>
    </recommendedName>
</protein>
<dbReference type="EMBL" id="QASN01000011">
    <property type="protein sequence ID" value="PTU75176.1"/>
    <property type="molecule type" value="Genomic_DNA"/>
</dbReference>
<accession>A0A2T5PBQ9</accession>
<gene>
    <name evidence="1" type="ORF">DBO85_06385</name>
</gene>
<proteinExistence type="predicted"/>
<dbReference type="Pfam" id="PF13671">
    <property type="entry name" value="AAA_33"/>
    <property type="match status" value="1"/>
</dbReference>
<dbReference type="SUPFAM" id="SSF52540">
    <property type="entry name" value="P-loop containing nucleoside triphosphate hydrolases"/>
    <property type="match status" value="1"/>
</dbReference>
<dbReference type="Gene3D" id="3.40.50.300">
    <property type="entry name" value="P-loop containing nucleotide triphosphate hydrolases"/>
    <property type="match status" value="1"/>
</dbReference>
<dbReference type="NCBIfam" id="NF038208">
    <property type="entry name" value="garosamine_AAA"/>
    <property type="match status" value="1"/>
</dbReference>
<dbReference type="CDD" id="cd01983">
    <property type="entry name" value="SIMIBI"/>
    <property type="match status" value="1"/>
</dbReference>
<dbReference type="AlphaFoldDB" id="A0A2T5PBQ9"/>
<evidence type="ECO:0000313" key="2">
    <source>
        <dbReference type="Proteomes" id="UP000244064"/>
    </source>
</evidence>
<evidence type="ECO:0000313" key="1">
    <source>
        <dbReference type="EMBL" id="PTU75176.1"/>
    </source>
</evidence>
<reference evidence="1 2" key="1">
    <citation type="submission" date="2018-04" db="EMBL/GenBank/DDBJ databases">
        <title>Pseudomonas sp. nov., isolated from mangrove soil.</title>
        <authorList>
            <person name="Chen C."/>
        </authorList>
    </citation>
    <scope>NUCLEOTIDE SEQUENCE [LARGE SCALE GENOMIC DNA]</scope>
    <source>
        <strain evidence="1 2">TC-11</strain>
    </source>
</reference>
<name>A0A2T5PBQ9_9PSED</name>
<sequence length="161" mass="18620">MIIVLNGPLGIGKSTLAEALMERLEASVMLDGDQMIAVNPAPAAELDYLHATLSLLIRHHQTHGYQHFIINHIWQTADELSQLRQSLGDLDRDLRCFLLELPLEENLRRIRLRQRARAIDEQAFEMQTVIMSDRHWVEVMTPPWVNLSMCRPRPTSWFLPC</sequence>
<organism evidence="1 2">
    <name type="scientific">Pseudomonas mangrovi</name>
    <dbReference type="NCBI Taxonomy" id="2161748"/>
    <lineage>
        <taxon>Bacteria</taxon>
        <taxon>Pseudomonadati</taxon>
        <taxon>Pseudomonadota</taxon>
        <taxon>Gammaproteobacteria</taxon>
        <taxon>Pseudomonadales</taxon>
        <taxon>Pseudomonadaceae</taxon>
        <taxon>Pseudomonas</taxon>
    </lineage>
</organism>
<keyword evidence="2" id="KW-1185">Reference proteome</keyword>